<gene>
    <name evidence="1" type="ORF">H9654_14005</name>
</gene>
<comment type="caution">
    <text evidence="1">The sequence shown here is derived from an EMBL/GenBank/DDBJ whole genome shotgun (WGS) entry which is preliminary data.</text>
</comment>
<dbReference type="RefSeq" id="WP_191771332.1">
    <property type="nucleotide sequence ID" value="NZ_JACSQS010000016.1"/>
</dbReference>
<proteinExistence type="predicted"/>
<dbReference type="InterPro" id="IPR038444">
    <property type="entry name" value="DUF465_sf"/>
</dbReference>
<accession>A0A8X8K383</accession>
<keyword evidence="2" id="KW-1185">Reference proteome</keyword>
<dbReference type="Pfam" id="PF04325">
    <property type="entry name" value="DUF465"/>
    <property type="match status" value="1"/>
</dbReference>
<name>A0A8X8K383_9GAMM</name>
<organism evidence="1 2">
    <name type="scientific">Stenotrophomonas lacuserhaii</name>
    <dbReference type="NCBI Taxonomy" id="2760084"/>
    <lineage>
        <taxon>Bacteria</taxon>
        <taxon>Pseudomonadati</taxon>
        <taxon>Pseudomonadota</taxon>
        <taxon>Gammaproteobacteria</taxon>
        <taxon>Lysobacterales</taxon>
        <taxon>Lysobacteraceae</taxon>
        <taxon>Stenotrophomonas</taxon>
    </lineage>
</organism>
<evidence type="ECO:0000313" key="1">
    <source>
        <dbReference type="EMBL" id="MBD7955314.1"/>
    </source>
</evidence>
<dbReference type="Gene3D" id="6.10.280.50">
    <property type="match status" value="1"/>
</dbReference>
<dbReference type="Proteomes" id="UP000636938">
    <property type="component" value="Unassembled WGS sequence"/>
</dbReference>
<evidence type="ECO:0000313" key="2">
    <source>
        <dbReference type="Proteomes" id="UP000636938"/>
    </source>
</evidence>
<sequence length="83" mass="9678">MFEDQSQSEIEARRARDPEFRTLHDEHRKLNRQCMDAELGVFAVSDVTLGRMKREKLLAKQRLLRMLETAPQSQSQSHSSPSH</sequence>
<protein>
    <submittedName>
        <fullName evidence="1">YdcH family protein</fullName>
    </submittedName>
</protein>
<reference evidence="1 2" key="1">
    <citation type="submission" date="2020-08" db="EMBL/GenBank/DDBJ databases">
        <title>A Genomic Blueprint of the Chicken Gut Microbiome.</title>
        <authorList>
            <person name="Gilroy R."/>
            <person name="Ravi A."/>
            <person name="Getino M."/>
            <person name="Pursley I."/>
            <person name="Horton D.L."/>
            <person name="Alikhan N.-F."/>
            <person name="Baker D."/>
            <person name="Gharbi K."/>
            <person name="Hall N."/>
            <person name="Watson M."/>
            <person name="Adriaenssens E.M."/>
            <person name="Foster-Nyarko E."/>
            <person name="Jarju S."/>
            <person name="Secka A."/>
            <person name="Antonio M."/>
            <person name="Oren A."/>
            <person name="Chaudhuri R."/>
            <person name="La Ragione R.M."/>
            <person name="Hildebrand F."/>
            <person name="Pallen M.J."/>
        </authorList>
    </citation>
    <scope>NUCLEOTIDE SEQUENCE [LARGE SCALE GENOMIC DNA]</scope>
    <source>
        <strain evidence="1 2">Sa5BUN4</strain>
    </source>
</reference>
<dbReference type="AlphaFoldDB" id="A0A8X8K383"/>
<dbReference type="InterPro" id="IPR007420">
    <property type="entry name" value="DUF465"/>
</dbReference>
<dbReference type="EMBL" id="JACSQS010000016">
    <property type="protein sequence ID" value="MBD7955314.1"/>
    <property type="molecule type" value="Genomic_DNA"/>
</dbReference>